<evidence type="ECO:0000313" key="1">
    <source>
        <dbReference type="EMBL" id="MBB6716898.1"/>
    </source>
</evidence>
<dbReference type="Proteomes" id="UP000585258">
    <property type="component" value="Unassembled WGS sequence"/>
</dbReference>
<protein>
    <recommendedName>
        <fullName evidence="3">Lipoprotein</fullName>
    </recommendedName>
</protein>
<dbReference type="RefSeq" id="WP_185165818.1">
    <property type="nucleotide sequence ID" value="NZ_JACKWY010000038.1"/>
</dbReference>
<proteinExistence type="predicted"/>
<reference evidence="1 2" key="1">
    <citation type="submission" date="2020-08" db="EMBL/GenBank/DDBJ databases">
        <title>Clostridia isolated from Swiss meat.</title>
        <authorList>
            <person name="Wambui J."/>
            <person name="Stevens M.J.A."/>
            <person name="Stephan R."/>
        </authorList>
    </citation>
    <scope>NUCLEOTIDE SEQUENCE [LARGE SCALE GENOMIC DNA]</scope>
    <source>
        <strain evidence="1 2">CM001</strain>
    </source>
</reference>
<dbReference type="PROSITE" id="PS51257">
    <property type="entry name" value="PROKAR_LIPOPROTEIN"/>
    <property type="match status" value="1"/>
</dbReference>
<comment type="caution">
    <text evidence="1">The sequence shown here is derived from an EMBL/GenBank/DDBJ whole genome shotgun (WGS) entry which is preliminary data.</text>
</comment>
<organism evidence="1 2">
    <name type="scientific">Clostridium gasigenes</name>
    <dbReference type="NCBI Taxonomy" id="94869"/>
    <lineage>
        <taxon>Bacteria</taxon>
        <taxon>Bacillati</taxon>
        <taxon>Bacillota</taxon>
        <taxon>Clostridia</taxon>
        <taxon>Eubacteriales</taxon>
        <taxon>Clostridiaceae</taxon>
        <taxon>Clostridium</taxon>
    </lineage>
</organism>
<gene>
    <name evidence="1" type="ORF">H7E68_19710</name>
</gene>
<name>A0A7X0VTE1_9CLOT</name>
<sequence length="271" mass="30858">MAKEKLRKKYMMLGVVIMVGIGITLSGCGDKKNTGSSNEQGISDLNEDGVKNYKDAALKALEERYGEEFEIKQVGSTFAGKRGGKKLICNPVSNPAKFCFVEVAPKSLEVYDDYTNRIMEIKLGKLLEENSKDLFGDQVRVKLAFDPIYDKHTFSDMDPIAFFKKNTLGYAMDVFIKSDGNINKSEEAIKVGIFMNKLITLGLDKSNYVIIWYCTEDVYSNLDNEFYELQLRGNTVKFYEDSQKSYNRTHAEIKDNEVKESVNQIEENFNH</sequence>
<accession>A0A7X0VTE1</accession>
<dbReference type="EMBL" id="JACKWY010000038">
    <property type="protein sequence ID" value="MBB6716898.1"/>
    <property type="molecule type" value="Genomic_DNA"/>
</dbReference>
<evidence type="ECO:0008006" key="3">
    <source>
        <dbReference type="Google" id="ProtNLM"/>
    </source>
</evidence>
<evidence type="ECO:0000313" key="2">
    <source>
        <dbReference type="Proteomes" id="UP000585258"/>
    </source>
</evidence>
<dbReference type="AlphaFoldDB" id="A0A7X0VTE1"/>